<keyword evidence="12" id="KW-1185">Reference proteome</keyword>
<comment type="similarity">
    <text evidence="8">Belongs to the bacterial reverse transcriptase family.</text>
</comment>
<dbReference type="SUPFAM" id="SSF56672">
    <property type="entry name" value="DNA/RNA polymerases"/>
    <property type="match status" value="1"/>
</dbReference>
<organism evidence="11 12">
    <name type="scientific">Thorsellia kenyensis</name>
    <dbReference type="NCBI Taxonomy" id="1549888"/>
    <lineage>
        <taxon>Bacteria</taxon>
        <taxon>Pseudomonadati</taxon>
        <taxon>Pseudomonadota</taxon>
        <taxon>Gammaproteobacteria</taxon>
        <taxon>Enterobacterales</taxon>
        <taxon>Thorselliaceae</taxon>
        <taxon>Thorsellia</taxon>
    </lineage>
</organism>
<keyword evidence="5" id="KW-0460">Magnesium</keyword>
<evidence type="ECO:0000256" key="1">
    <source>
        <dbReference type="ARBA" id="ARBA00012493"/>
    </source>
</evidence>
<evidence type="ECO:0000256" key="7">
    <source>
        <dbReference type="ARBA" id="ARBA00023118"/>
    </source>
</evidence>
<dbReference type="InterPro" id="IPR000477">
    <property type="entry name" value="RT_dom"/>
</dbReference>
<dbReference type="Proteomes" id="UP001589758">
    <property type="component" value="Unassembled WGS sequence"/>
</dbReference>
<dbReference type="InterPro" id="IPR043128">
    <property type="entry name" value="Rev_trsase/Diguanyl_cyclase"/>
</dbReference>
<evidence type="ECO:0000256" key="2">
    <source>
        <dbReference type="ARBA" id="ARBA00022679"/>
    </source>
</evidence>
<name>A0ABV6CGJ0_9GAMM</name>
<reference evidence="11 12" key="1">
    <citation type="submission" date="2024-09" db="EMBL/GenBank/DDBJ databases">
        <authorList>
            <person name="Sun Q."/>
            <person name="Mori K."/>
        </authorList>
    </citation>
    <scope>NUCLEOTIDE SEQUENCE [LARGE SCALE GENOMIC DNA]</scope>
    <source>
        <strain evidence="11 12">CCM 8545</strain>
    </source>
</reference>
<dbReference type="PANTHER" id="PTHR34047">
    <property type="entry name" value="NUCLEAR INTRON MATURASE 1, MITOCHONDRIAL-RELATED"/>
    <property type="match status" value="1"/>
</dbReference>
<evidence type="ECO:0000259" key="10">
    <source>
        <dbReference type="PROSITE" id="PS50878"/>
    </source>
</evidence>
<evidence type="ECO:0000313" key="11">
    <source>
        <dbReference type="EMBL" id="MFC0180641.1"/>
    </source>
</evidence>
<dbReference type="PANTHER" id="PTHR34047:SF3">
    <property type="entry name" value="BLR2052 PROTEIN"/>
    <property type="match status" value="1"/>
</dbReference>
<evidence type="ECO:0000256" key="3">
    <source>
        <dbReference type="ARBA" id="ARBA00022695"/>
    </source>
</evidence>
<dbReference type="InterPro" id="IPR000123">
    <property type="entry name" value="Reverse_transcriptase_msDNA"/>
</dbReference>
<keyword evidence="4" id="KW-0479">Metal-binding</keyword>
<dbReference type="InterPro" id="IPR013597">
    <property type="entry name" value="Mat_intron_G2"/>
</dbReference>
<dbReference type="InterPro" id="IPR051083">
    <property type="entry name" value="GrpII_Intron_Splice-Mob/Def"/>
</dbReference>
<dbReference type="PRINTS" id="PR00866">
    <property type="entry name" value="RNADNAPOLMS"/>
</dbReference>
<evidence type="ECO:0000256" key="5">
    <source>
        <dbReference type="ARBA" id="ARBA00022842"/>
    </source>
</evidence>
<dbReference type="GO" id="GO:0003964">
    <property type="term" value="F:RNA-directed DNA polymerase activity"/>
    <property type="evidence" value="ECO:0007669"/>
    <property type="project" value="UniProtKB-KW"/>
</dbReference>
<sequence length="395" mass="45820">MKGNAGSAGVDKISVEAFEQNLKKNPYKIWNRLSSGTYFPPPVKRVEIPKSDGKMRPLGIPTVGDRVAQMAVKLEIESQWDLEFHPSSFGYRMGKSAHDAIAQARSNCHKHKWVIDLDIKGFFDNIDHTLMLKAIDKHPPKWVRLALVRWLKADVMYPDGSIKSGERGTPQGGVISPLLANLFLHYAFDKWLGREFPNLPFERYADDAIIHCTSENQAKLVLDKLKERLSNCKLELHPEKTKIVNCDARTNKHAKYNKFDFLGFTFRRRRAINSRTNQVFTGFLPAVSAQKKNAIKQRIKAFNWRALLPKGLDNVARVINPYIRGIINYYSKFYPSELEDIWHVLDGRLVKWIMRKRKRYKGKKTKTYKLIEELKSSPRFGRLFAHWHLMQSKRN</sequence>
<dbReference type="InterPro" id="IPR030931">
    <property type="entry name" value="Group_II_RT_mat"/>
</dbReference>
<dbReference type="Pfam" id="PF00078">
    <property type="entry name" value="RVT_1"/>
    <property type="match status" value="1"/>
</dbReference>
<dbReference type="PROSITE" id="PS50878">
    <property type="entry name" value="RT_POL"/>
    <property type="match status" value="1"/>
</dbReference>
<proteinExistence type="inferred from homology"/>
<dbReference type="NCBIfam" id="TIGR04416">
    <property type="entry name" value="group_II_RT_mat"/>
    <property type="match status" value="1"/>
</dbReference>
<gene>
    <name evidence="11" type="primary">ltrA</name>
    <name evidence="11" type="ORF">ACFFIT_11220</name>
</gene>
<evidence type="ECO:0000256" key="9">
    <source>
        <dbReference type="ARBA" id="ARBA00048173"/>
    </source>
</evidence>
<keyword evidence="7" id="KW-0051">Antiviral defense</keyword>
<dbReference type="EMBL" id="JBHLXE010000107">
    <property type="protein sequence ID" value="MFC0180641.1"/>
    <property type="molecule type" value="Genomic_DNA"/>
</dbReference>
<dbReference type="Pfam" id="PF08388">
    <property type="entry name" value="GIIM"/>
    <property type="match status" value="1"/>
</dbReference>
<dbReference type="EC" id="2.7.7.49" evidence="1"/>
<feature type="domain" description="Reverse transcriptase" evidence="10">
    <location>
        <begin position="29"/>
        <end position="266"/>
    </location>
</feature>
<keyword evidence="2 11" id="KW-0808">Transferase</keyword>
<keyword evidence="3 11" id="KW-0548">Nucleotidyltransferase</keyword>
<comment type="caution">
    <text evidence="11">The sequence shown here is derived from an EMBL/GenBank/DDBJ whole genome shotgun (WGS) entry which is preliminary data.</text>
</comment>
<dbReference type="Gene3D" id="3.30.70.270">
    <property type="match status" value="1"/>
</dbReference>
<evidence type="ECO:0000313" key="12">
    <source>
        <dbReference type="Proteomes" id="UP001589758"/>
    </source>
</evidence>
<accession>A0ABV6CGJ0</accession>
<comment type="catalytic activity">
    <reaction evidence="9">
        <text>DNA(n) + a 2'-deoxyribonucleoside 5'-triphosphate = DNA(n+1) + diphosphate</text>
        <dbReference type="Rhea" id="RHEA:22508"/>
        <dbReference type="Rhea" id="RHEA-COMP:17339"/>
        <dbReference type="Rhea" id="RHEA-COMP:17340"/>
        <dbReference type="ChEBI" id="CHEBI:33019"/>
        <dbReference type="ChEBI" id="CHEBI:61560"/>
        <dbReference type="ChEBI" id="CHEBI:173112"/>
        <dbReference type="EC" id="2.7.7.49"/>
    </reaction>
</comment>
<evidence type="ECO:0000256" key="8">
    <source>
        <dbReference type="ARBA" id="ARBA00034120"/>
    </source>
</evidence>
<dbReference type="CDD" id="cd01651">
    <property type="entry name" value="RT_G2_intron"/>
    <property type="match status" value="1"/>
</dbReference>
<keyword evidence="6 11" id="KW-0695">RNA-directed DNA polymerase</keyword>
<dbReference type="RefSeq" id="WP_385877763.1">
    <property type="nucleotide sequence ID" value="NZ_JBHLXE010000107.1"/>
</dbReference>
<evidence type="ECO:0000256" key="4">
    <source>
        <dbReference type="ARBA" id="ARBA00022723"/>
    </source>
</evidence>
<dbReference type="InterPro" id="IPR043502">
    <property type="entry name" value="DNA/RNA_pol_sf"/>
</dbReference>
<protein>
    <recommendedName>
        <fullName evidence="1">RNA-directed DNA polymerase</fullName>
        <ecNumber evidence="1">2.7.7.49</ecNumber>
    </recommendedName>
</protein>
<evidence type="ECO:0000256" key="6">
    <source>
        <dbReference type="ARBA" id="ARBA00022918"/>
    </source>
</evidence>